<keyword evidence="2" id="KW-1133">Transmembrane helix</keyword>
<keyword evidence="2" id="KW-0812">Transmembrane</keyword>
<feature type="compositionally biased region" description="Low complexity" evidence="1">
    <location>
        <begin position="396"/>
        <end position="418"/>
    </location>
</feature>
<comment type="caution">
    <text evidence="3">The sequence shown here is derived from an EMBL/GenBank/DDBJ whole genome shotgun (WGS) entry which is preliminary data.</text>
</comment>
<feature type="compositionally biased region" description="Polar residues" evidence="1">
    <location>
        <begin position="319"/>
        <end position="341"/>
    </location>
</feature>
<keyword evidence="4" id="KW-1185">Reference proteome</keyword>
<feature type="compositionally biased region" description="Low complexity" evidence="1">
    <location>
        <begin position="267"/>
        <end position="281"/>
    </location>
</feature>
<name>A0A9N8HDB9_9STRA</name>
<evidence type="ECO:0000256" key="2">
    <source>
        <dbReference type="SAM" id="Phobius"/>
    </source>
</evidence>
<dbReference type="EMBL" id="CAICTM010000419">
    <property type="protein sequence ID" value="CAB9510101.1"/>
    <property type="molecule type" value="Genomic_DNA"/>
</dbReference>
<feature type="region of interest" description="Disordered" evidence="1">
    <location>
        <begin position="466"/>
        <end position="667"/>
    </location>
</feature>
<feature type="compositionally biased region" description="Low complexity" evidence="1">
    <location>
        <begin position="242"/>
        <end position="255"/>
    </location>
</feature>
<reference evidence="3" key="1">
    <citation type="submission" date="2020-06" db="EMBL/GenBank/DDBJ databases">
        <authorList>
            <consortium name="Plant Systems Biology data submission"/>
        </authorList>
    </citation>
    <scope>NUCLEOTIDE SEQUENCE</scope>
    <source>
        <strain evidence="3">D6</strain>
    </source>
</reference>
<evidence type="ECO:0000256" key="1">
    <source>
        <dbReference type="SAM" id="MobiDB-lite"/>
    </source>
</evidence>
<feature type="compositionally biased region" description="Polar residues" evidence="1">
    <location>
        <begin position="419"/>
        <end position="448"/>
    </location>
</feature>
<feature type="compositionally biased region" description="Polar residues" evidence="1">
    <location>
        <begin position="583"/>
        <end position="594"/>
    </location>
</feature>
<feature type="transmembrane region" description="Helical" evidence="2">
    <location>
        <begin position="104"/>
        <end position="124"/>
    </location>
</feature>
<feature type="compositionally biased region" description="Polar residues" evidence="1">
    <location>
        <begin position="291"/>
        <end position="305"/>
    </location>
</feature>
<keyword evidence="2" id="KW-0472">Membrane</keyword>
<organism evidence="3 4">
    <name type="scientific">Seminavis robusta</name>
    <dbReference type="NCBI Taxonomy" id="568900"/>
    <lineage>
        <taxon>Eukaryota</taxon>
        <taxon>Sar</taxon>
        <taxon>Stramenopiles</taxon>
        <taxon>Ochrophyta</taxon>
        <taxon>Bacillariophyta</taxon>
        <taxon>Bacillariophyceae</taxon>
        <taxon>Bacillariophycidae</taxon>
        <taxon>Naviculales</taxon>
        <taxon>Naviculaceae</taxon>
        <taxon>Seminavis</taxon>
    </lineage>
</organism>
<feature type="compositionally biased region" description="Low complexity" evidence="1">
    <location>
        <begin position="360"/>
        <end position="378"/>
    </location>
</feature>
<sequence>MSSSSNHESSTGAEGLSRTLLDEIGDSDSAGSSSSSDGSSSYQQVSLTVLNALAEKGVSLVNVVHREFQRQVLPLLQSAMRDWQSGIQAEWERYLARGNSTTRFILTVLCVFVVAFHVELLQLARYCLQKGGLLERWKLALTLYWQQVKRQRRRSRRIRQSKKLSVLSNASGTTSGTSTLLAQQPERLMTSSALPNKLSSPTSTASTVEDSGLHSSRPLTPPPSDTTNSKNTRSYQNSRGRQQQQLLNDSSNSSSVPYLQVMHKANSHNNSRSRSPMRSVSMGHGPAARAANQSATAYRSRSPMRSVSMGHGVGAKTPGSVSPTPRRQSHSSHPYTPSNYRSRGPGSIDRARGPGSVGHGSIRSIRSGSSRSSNNNSRFLQDSNASFDVLGTGQHSSGSIRGAGGSSSLLQSISQQPQNTSTSTIASKDTKDTTTQSHSNSVTSSFSYATPKEQGAIVMNNSSEYTATTNNNTTSDFATSSSHRISRRLKRRSVHTTTTPSKQMPPESAPSVPMPAGLRRSQTVDGVNSGGKQRFKKNPAVPQPQRRRMSASESAGGSVPSTPKSQFSAADSRLLSRLGAVGTTPQRQKSSGTMSSSRRKAGSNGGSGGTSSSTPKPTKQKSQRPSRSLPNTPKTTRGNSPVPTRTPNTSHRRPIQEPLSRQELGYE</sequence>
<feature type="compositionally biased region" description="Polar residues" evidence="1">
    <location>
        <begin position="466"/>
        <end position="483"/>
    </location>
</feature>
<feature type="compositionally biased region" description="Low complexity" evidence="1">
    <location>
        <begin position="163"/>
        <end position="182"/>
    </location>
</feature>
<accession>A0A9N8HDB9</accession>
<feature type="compositionally biased region" description="Polar residues" evidence="1">
    <location>
        <begin position="551"/>
        <end position="569"/>
    </location>
</feature>
<dbReference type="Proteomes" id="UP001153069">
    <property type="component" value="Unassembled WGS sequence"/>
</dbReference>
<feature type="compositionally biased region" description="Basic residues" evidence="1">
    <location>
        <begin position="484"/>
        <end position="494"/>
    </location>
</feature>
<feature type="compositionally biased region" description="Polar residues" evidence="1">
    <location>
        <begin position="189"/>
        <end position="218"/>
    </location>
</feature>
<feature type="compositionally biased region" description="Polar residues" evidence="1">
    <location>
        <begin position="225"/>
        <end position="241"/>
    </location>
</feature>
<proteinExistence type="predicted"/>
<protein>
    <submittedName>
        <fullName evidence="3">Uncharacterized protein</fullName>
    </submittedName>
</protein>
<feature type="region of interest" description="Disordered" evidence="1">
    <location>
        <begin position="156"/>
        <end position="448"/>
    </location>
</feature>
<dbReference type="AlphaFoldDB" id="A0A9N8HDB9"/>
<gene>
    <name evidence="3" type="ORF">SEMRO_420_G139290.1</name>
</gene>
<evidence type="ECO:0000313" key="4">
    <source>
        <dbReference type="Proteomes" id="UP001153069"/>
    </source>
</evidence>
<evidence type="ECO:0000313" key="3">
    <source>
        <dbReference type="EMBL" id="CAB9510101.1"/>
    </source>
</evidence>
<feature type="compositionally biased region" description="Polar residues" evidence="1">
    <location>
        <begin position="625"/>
        <end position="649"/>
    </location>
</feature>